<dbReference type="HOGENOM" id="CLU_1609727_0_0_5"/>
<dbReference type="InterPro" id="IPR032710">
    <property type="entry name" value="NTF2-like_dom_sf"/>
</dbReference>
<dbReference type="Proteomes" id="UP000007150">
    <property type="component" value="Chromosome 2"/>
</dbReference>
<dbReference type="SUPFAM" id="SSF54427">
    <property type="entry name" value="NTF2-like"/>
    <property type="match status" value="1"/>
</dbReference>
<dbReference type="Pfam" id="PF13577">
    <property type="entry name" value="SnoaL_4"/>
    <property type="match status" value="1"/>
</dbReference>
<name>F6F395_SPHCR</name>
<dbReference type="KEGG" id="sch:Sphch_3308"/>
<evidence type="ECO:0000313" key="3">
    <source>
        <dbReference type="Proteomes" id="UP000007150"/>
    </source>
</evidence>
<dbReference type="CDD" id="cd00531">
    <property type="entry name" value="NTF2_like"/>
    <property type="match status" value="1"/>
</dbReference>
<proteinExistence type="predicted"/>
<sequence length="165" mass="18730">MLEELDLLRNRVACLEDRIAVQDRIWAALICSDLGDWAGAAACYTQDATVDLINYDPSIWPDPIGMPLAEFRRLASTFMPGFSVRQHMVSNFDILVQGEEATSRSQVRAIHVIDGQVWEAHATYCHRLRRETNGWKICHLQGSIIHQMNKELIELARRKVAANEG</sequence>
<protein>
    <recommendedName>
        <fullName evidence="1">SnoaL-like domain-containing protein</fullName>
    </recommendedName>
</protein>
<dbReference type="AlphaFoldDB" id="F6F395"/>
<keyword evidence="3" id="KW-1185">Reference proteome</keyword>
<feature type="domain" description="SnoaL-like" evidence="1">
    <location>
        <begin position="15"/>
        <end position="140"/>
    </location>
</feature>
<dbReference type="InterPro" id="IPR037401">
    <property type="entry name" value="SnoaL-like"/>
</dbReference>
<dbReference type="EMBL" id="CP002799">
    <property type="protein sequence ID" value="AEG50907.1"/>
    <property type="molecule type" value="Genomic_DNA"/>
</dbReference>
<reference evidence="2 3" key="1">
    <citation type="submission" date="2011-05" db="EMBL/GenBank/DDBJ databases">
        <title>Complete sequence of chromosome 2 of Sphingobium chlorophenolicum L-1.</title>
        <authorList>
            <consortium name="US DOE Joint Genome Institute"/>
            <person name="Lucas S."/>
            <person name="Han J."/>
            <person name="Lapidus A."/>
            <person name="Cheng J.-F."/>
            <person name="Goodwin L."/>
            <person name="Pitluck S."/>
            <person name="Peters L."/>
            <person name="Daligault H."/>
            <person name="Han C."/>
            <person name="Tapia R."/>
            <person name="Land M."/>
            <person name="Hauser L."/>
            <person name="Kyrpides N."/>
            <person name="Ivanova N."/>
            <person name="Pagani I."/>
            <person name="Turner P."/>
            <person name="Copley S."/>
            <person name="Woyke T."/>
        </authorList>
    </citation>
    <scope>NUCLEOTIDE SEQUENCE [LARGE SCALE GENOMIC DNA]</scope>
    <source>
        <strain evidence="2 3">L-1</strain>
    </source>
</reference>
<accession>F6F395</accession>
<evidence type="ECO:0000313" key="2">
    <source>
        <dbReference type="EMBL" id="AEG50907.1"/>
    </source>
</evidence>
<gene>
    <name evidence="2" type="ORF">Sphch_3308</name>
</gene>
<dbReference type="Gene3D" id="3.10.450.50">
    <property type="match status" value="1"/>
</dbReference>
<dbReference type="RefSeq" id="WP_013849137.1">
    <property type="nucleotide sequence ID" value="NC_015594.1"/>
</dbReference>
<evidence type="ECO:0000259" key="1">
    <source>
        <dbReference type="Pfam" id="PF13577"/>
    </source>
</evidence>
<organism evidence="2 3">
    <name type="scientific">Sphingobium chlorophenolicum L-1</name>
    <dbReference type="NCBI Taxonomy" id="690566"/>
    <lineage>
        <taxon>Bacteria</taxon>
        <taxon>Pseudomonadati</taxon>
        <taxon>Pseudomonadota</taxon>
        <taxon>Alphaproteobacteria</taxon>
        <taxon>Sphingomonadales</taxon>
        <taxon>Sphingomonadaceae</taxon>
        <taxon>Sphingobium</taxon>
    </lineage>
</organism>